<reference evidence="1 2" key="1">
    <citation type="submission" date="2013-06" db="EMBL/GenBank/DDBJ databases">
        <authorList>
            <person name="Weinstock G."/>
            <person name="Sodergren E."/>
            <person name="Lobos E.A."/>
            <person name="Fulton L."/>
            <person name="Fulton R."/>
            <person name="Courtney L."/>
            <person name="Fronick C."/>
            <person name="O'Laughlin M."/>
            <person name="Godfrey J."/>
            <person name="Wilson R.M."/>
            <person name="Miner T."/>
            <person name="Farmer C."/>
            <person name="Delehaunty K."/>
            <person name="Cordes M."/>
            <person name="Minx P."/>
            <person name="Tomlinson C."/>
            <person name="Chen J."/>
            <person name="Wollam A."/>
            <person name="Pepin K.H."/>
            <person name="Bhonagiri V."/>
            <person name="Zhang X."/>
            <person name="Warren W."/>
            <person name="Mitreva M."/>
            <person name="Mardis E.R."/>
            <person name="Wilson R.K."/>
        </authorList>
    </citation>
    <scope>NUCLEOTIDE SEQUENCE [LARGE SCALE GENOMIC DNA]</scope>
    <source>
        <strain evidence="1 2">ATCC 14869</strain>
    </source>
</reference>
<dbReference type="AlphaFoldDB" id="U2PJ12"/>
<dbReference type="EMBL" id="AWVK01000049">
    <property type="protein sequence ID" value="ERK43739.1"/>
    <property type="molecule type" value="Genomic_DNA"/>
</dbReference>
<sequence length="67" mass="7975">MKKIKRLAAAGRFLKSLIRELVSESFYWYIGGKDTGGGFSWKFGELRWQQRWFGQPQRPVIEQIKRI</sequence>
<protein>
    <submittedName>
        <fullName evidence="1">Uncharacterized protein</fullName>
    </submittedName>
</protein>
<evidence type="ECO:0000313" key="1">
    <source>
        <dbReference type="EMBL" id="ERK43739.1"/>
    </source>
</evidence>
<accession>U2PJ12</accession>
<comment type="caution">
    <text evidence="1">The sequence shown here is derived from an EMBL/GenBank/DDBJ whole genome shotgun (WGS) entry which is preliminary data.</text>
</comment>
<dbReference type="Proteomes" id="UP000016644">
    <property type="component" value="Unassembled WGS sequence"/>
</dbReference>
<evidence type="ECO:0000313" key="2">
    <source>
        <dbReference type="Proteomes" id="UP000016644"/>
    </source>
</evidence>
<dbReference type="HOGENOM" id="CLU_2806970_0_0_9"/>
<name>U2PJ12_LEVBR</name>
<proteinExistence type="predicted"/>
<gene>
    <name evidence="1" type="ORF">HMPREF0495_01377</name>
</gene>
<organism evidence="1 2">
    <name type="scientific">Levilactobacillus brevis ATCC 14869 = DSM 20054</name>
    <dbReference type="NCBI Taxonomy" id="649758"/>
    <lineage>
        <taxon>Bacteria</taxon>
        <taxon>Bacillati</taxon>
        <taxon>Bacillota</taxon>
        <taxon>Bacilli</taxon>
        <taxon>Lactobacillales</taxon>
        <taxon>Lactobacillaceae</taxon>
        <taxon>Levilactobacillus</taxon>
    </lineage>
</organism>